<dbReference type="EMBL" id="CP009416">
    <property type="protein sequence ID" value="AJD91341.1"/>
    <property type="molecule type" value="Genomic_DNA"/>
</dbReference>
<evidence type="ECO:0000256" key="2">
    <source>
        <dbReference type="ARBA" id="ARBA00022692"/>
    </source>
</evidence>
<dbReference type="AlphaFoldDB" id="A0A0B5AMN0"/>
<dbReference type="GO" id="GO:0016020">
    <property type="term" value="C:membrane"/>
    <property type="evidence" value="ECO:0007669"/>
    <property type="project" value="UniProtKB-SubCell"/>
</dbReference>
<evidence type="ECO:0000256" key="6">
    <source>
        <dbReference type="SAM" id="MobiDB-lite"/>
    </source>
</evidence>
<evidence type="ECO:0000256" key="7">
    <source>
        <dbReference type="SAM" id="Phobius"/>
    </source>
</evidence>
<evidence type="ECO:0000256" key="1">
    <source>
        <dbReference type="ARBA" id="ARBA00004141"/>
    </source>
</evidence>
<feature type="transmembrane region" description="Helical" evidence="7">
    <location>
        <begin position="125"/>
        <end position="147"/>
    </location>
</feature>
<dbReference type="HOGENOM" id="CLU_034630_1_0_9"/>
<protein>
    <submittedName>
        <fullName evidence="9">Cytochrome C biogenesis protein</fullName>
    </submittedName>
</protein>
<dbReference type="BioCyc" id="JESP1508404:G14D9-11279-MONOMER"/>
<evidence type="ECO:0000256" key="5">
    <source>
        <dbReference type="ARBA" id="ARBA00023136"/>
    </source>
</evidence>
<proteinExistence type="predicted"/>
<feature type="region of interest" description="Disordered" evidence="6">
    <location>
        <begin position="527"/>
        <end position="560"/>
    </location>
</feature>
<dbReference type="GO" id="GO:0017004">
    <property type="term" value="P:cytochrome complex assembly"/>
    <property type="evidence" value="ECO:0007669"/>
    <property type="project" value="UniProtKB-KW"/>
</dbReference>
<keyword evidence="3" id="KW-0201">Cytochrome c-type biogenesis</keyword>
<comment type="subcellular location">
    <subcellularLocation>
        <location evidence="1">Membrane</location>
        <topology evidence="1">Multi-pass membrane protein</topology>
    </subcellularLocation>
</comment>
<keyword evidence="2 7" id="KW-0812">Transmembrane</keyword>
<feature type="transmembrane region" description="Helical" evidence="7">
    <location>
        <begin position="468"/>
        <end position="490"/>
    </location>
</feature>
<dbReference type="STRING" id="1508404.JMA_20240"/>
<gene>
    <name evidence="9" type="ORF">JMA_20240</name>
</gene>
<evidence type="ECO:0000259" key="8">
    <source>
        <dbReference type="Pfam" id="PF05140"/>
    </source>
</evidence>
<dbReference type="PANTHER" id="PTHR31566:SF0">
    <property type="entry name" value="CYTOCHROME C BIOGENESIS PROTEIN CCS1, CHLOROPLASTIC"/>
    <property type="match status" value="1"/>
</dbReference>
<keyword evidence="4 7" id="KW-1133">Transmembrane helix</keyword>
<organism evidence="9 10">
    <name type="scientific">Jeotgalibacillus malaysiensis</name>
    <dbReference type="NCBI Taxonomy" id="1508404"/>
    <lineage>
        <taxon>Bacteria</taxon>
        <taxon>Bacillati</taxon>
        <taxon>Bacillota</taxon>
        <taxon>Bacilli</taxon>
        <taxon>Bacillales</taxon>
        <taxon>Caryophanaceae</taxon>
        <taxon>Jeotgalibacillus</taxon>
    </lineage>
</organism>
<dbReference type="OrthoDB" id="9770923at2"/>
<dbReference type="Proteomes" id="UP000031449">
    <property type="component" value="Chromosome"/>
</dbReference>
<feature type="transmembrane region" description="Helical" evidence="7">
    <location>
        <begin position="68"/>
        <end position="86"/>
    </location>
</feature>
<evidence type="ECO:0000313" key="9">
    <source>
        <dbReference type="EMBL" id="AJD91341.1"/>
    </source>
</evidence>
<feature type="domain" description="ResB-like" evidence="8">
    <location>
        <begin position="66"/>
        <end position="522"/>
    </location>
</feature>
<evidence type="ECO:0000256" key="4">
    <source>
        <dbReference type="ARBA" id="ARBA00022989"/>
    </source>
</evidence>
<dbReference type="InterPro" id="IPR007816">
    <property type="entry name" value="ResB-like_domain"/>
</dbReference>
<dbReference type="PANTHER" id="PTHR31566">
    <property type="entry name" value="CYTOCHROME C BIOGENESIS PROTEIN CCS1, CHLOROPLASTIC"/>
    <property type="match status" value="1"/>
</dbReference>
<name>A0A0B5AMN0_9BACL</name>
<sequence length="560" mass="63399">MSKIICQCGHENPEGSELCQACGRTLTEEAAKRKTHDVMRYEGMARRSQTYHASIIDKIWNFFSSVKVGVSLIVITLVASAIGTIFPQEFFIPQNVPAVEYYESRYGLPGKIYYVLGFHDLYGSWWFMLLVAAIGTSIIIASLDRGIPLYKALKKQRVERHDSFLKRQRIFSAYEGKASAEVLDQLNKGLKKRRYKVRQENGHLLAEKNQFSRWGPYINHTGLIIFLIGAMLRFVPGMYVDEILWIREGETRSIPGTDQEYFLKNEGFTVETYQEGDSEVFDDTIQRTGAIAKNFQTDAILYKRDEDAVAGSKDDLTEVQHHAIQVNIPMKFDQFALYQTDYIEDELYKMTFTMDNKASGESAGEFTVDLFAPETSGVYDLGDGYSVELTGYYPDFSGFEDGEPQSASPLPNNPAFLFNMISPEHPDGEVAFVAIQQNLEPLGENEYEISFNGIETRDLSGLTVRKDLTLWILALGGAIFMFGVVVGSYWNHRRIWIKQGSDGILYAAGHTNKNWYGLKKDIAPAFEDAGLDQPEDHQELKESNSNAKEEEDSGTTRQHK</sequence>
<accession>A0A0B5AMN0</accession>
<evidence type="ECO:0000313" key="10">
    <source>
        <dbReference type="Proteomes" id="UP000031449"/>
    </source>
</evidence>
<reference evidence="9 10" key="1">
    <citation type="submission" date="2014-08" db="EMBL/GenBank/DDBJ databases">
        <title>Complete genome of a marine bacteria Jeotgalibacillus malaysiensis.</title>
        <authorList>
            <person name="Yaakop A.S."/>
            <person name="Chan K.-G."/>
            <person name="Goh K.M."/>
        </authorList>
    </citation>
    <scope>NUCLEOTIDE SEQUENCE [LARGE SCALE GENOMIC DNA]</scope>
    <source>
        <strain evidence="9 10">D5</strain>
    </source>
</reference>
<dbReference type="Pfam" id="PF05140">
    <property type="entry name" value="ResB"/>
    <property type="match status" value="1"/>
</dbReference>
<dbReference type="InterPro" id="IPR023494">
    <property type="entry name" value="Cyt_c_bgen_Ccs1/CcsB/ResB"/>
</dbReference>
<feature type="transmembrane region" description="Helical" evidence="7">
    <location>
        <begin position="217"/>
        <end position="235"/>
    </location>
</feature>
<keyword evidence="10" id="KW-1185">Reference proteome</keyword>
<keyword evidence="5 7" id="KW-0472">Membrane</keyword>
<evidence type="ECO:0000256" key="3">
    <source>
        <dbReference type="ARBA" id="ARBA00022748"/>
    </source>
</evidence>
<dbReference type="KEGG" id="jeo:JMA_20240"/>